<dbReference type="Gene3D" id="3.90.320.10">
    <property type="match status" value="1"/>
</dbReference>
<protein>
    <submittedName>
        <fullName evidence="5">PD-(D/E)XK nuclease family protein</fullName>
    </submittedName>
</protein>
<dbReference type="InterPro" id="IPR038726">
    <property type="entry name" value="PDDEXK_AddAB-type"/>
</dbReference>
<dbReference type="Proteomes" id="UP001585053">
    <property type="component" value="Unassembled WGS sequence"/>
</dbReference>
<evidence type="ECO:0000256" key="2">
    <source>
        <dbReference type="ARBA" id="ARBA00022806"/>
    </source>
</evidence>
<name>A0ABV5DTB6_9ACTN</name>
<evidence type="ECO:0000313" key="5">
    <source>
        <dbReference type="EMBL" id="MFB8767830.1"/>
    </source>
</evidence>
<organism evidence="5 6">
    <name type="scientific">Nocardiopsis alba</name>
    <dbReference type="NCBI Taxonomy" id="53437"/>
    <lineage>
        <taxon>Bacteria</taxon>
        <taxon>Bacillati</taxon>
        <taxon>Actinomycetota</taxon>
        <taxon>Actinomycetes</taxon>
        <taxon>Streptosporangiales</taxon>
        <taxon>Nocardiopsidaceae</taxon>
        <taxon>Nocardiopsis</taxon>
    </lineage>
</organism>
<reference evidence="5 6" key="1">
    <citation type="submission" date="2024-01" db="EMBL/GenBank/DDBJ databases">
        <title>Genome mining of biosynthetic gene clusters to explore secondary metabolites of Streptomyces sp.</title>
        <authorList>
            <person name="Baig A."/>
            <person name="Ajitkumar Shintre N."/>
            <person name="Kumar H."/>
            <person name="Anbarasu A."/>
            <person name="Ramaiah S."/>
        </authorList>
    </citation>
    <scope>NUCLEOTIDE SEQUENCE [LARGE SCALE GENOMIC DNA]</scope>
    <source>
        <strain evidence="5 6">A01</strain>
    </source>
</reference>
<keyword evidence="2" id="KW-0547">Nucleotide-binding</keyword>
<keyword evidence="2" id="KW-0347">Helicase</keyword>
<evidence type="ECO:0000259" key="4">
    <source>
        <dbReference type="Pfam" id="PF12705"/>
    </source>
</evidence>
<keyword evidence="1" id="KW-0227">DNA damage</keyword>
<evidence type="ECO:0000256" key="3">
    <source>
        <dbReference type="ARBA" id="ARBA00023204"/>
    </source>
</evidence>
<keyword evidence="2" id="KW-0378">Hydrolase</keyword>
<keyword evidence="2" id="KW-0067">ATP-binding</keyword>
<evidence type="ECO:0000313" key="6">
    <source>
        <dbReference type="Proteomes" id="UP001585053"/>
    </source>
</evidence>
<keyword evidence="6" id="KW-1185">Reference proteome</keyword>
<gene>
    <name evidence="5" type="ORF">VSQ78_08960</name>
</gene>
<accession>A0ABV5DTB6</accession>
<comment type="caution">
    <text evidence="5">The sequence shown here is derived from an EMBL/GenBank/DDBJ whole genome shotgun (WGS) entry which is preliminary data.</text>
</comment>
<dbReference type="Pfam" id="PF12705">
    <property type="entry name" value="PDDEXK_1"/>
    <property type="match status" value="1"/>
</dbReference>
<sequence>MVLVLRLDLLLYMRPMFLESLLSESSILSGLRGDPTHIRVSPSYLAKTPGSCSAARAVKARPALVPDIDFPRGSNRGEDFALGPVQDGIDLIEFSPHDQGRNRGYLTTQAERHTGLARFTVHAVASYRPHIRTLQDRHLRPVRGHWVLNEHGGNESGGTLWEAFHWGRLYESPDGTVREFRFLRMGKADGARRSKAETALAALVTAYGSLAPKPRGREWREPFHVTRPNAPVARVRIAEIGLLDGSRDDLFDGTPEEAHTLYQRHAKERVREVVNTIMPTPGADCASCKRLHVCTDLRRTTGVLHVPPLEGRPRHVSASALRYISRCPAQAHLRDLRLPKEHEYTPANRRGHAVHAWLEAQHAAVDSSPCTVEDIPEDWWEQTGHDLDEEQARLGRHMIGHHTQICPLLADVTHAEPEPPLAFLDTEANTVVQAKPDLLYSVDGVLIWRETKTLHSARLRHDKLFRSFPQLALAVVLLAQKALNNTPEDSLVELEVLTSDGCDVFSLDPGDSAEVERAREVLDDLAMAWHREQAFPTRPGIACATCPVARWCPDQMKDIA</sequence>
<dbReference type="EMBL" id="JAYMRS010000002">
    <property type="protein sequence ID" value="MFB8767830.1"/>
    <property type="molecule type" value="Genomic_DNA"/>
</dbReference>
<proteinExistence type="predicted"/>
<dbReference type="InterPro" id="IPR011604">
    <property type="entry name" value="PDDEXK-like_dom_sf"/>
</dbReference>
<evidence type="ECO:0000256" key="1">
    <source>
        <dbReference type="ARBA" id="ARBA00022763"/>
    </source>
</evidence>
<dbReference type="RefSeq" id="WP_376737101.1">
    <property type="nucleotide sequence ID" value="NZ_JAYMRS010000002.1"/>
</dbReference>
<feature type="domain" description="PD-(D/E)XK endonuclease-like" evidence="4">
    <location>
        <begin position="315"/>
        <end position="553"/>
    </location>
</feature>
<keyword evidence="3" id="KW-0234">DNA repair</keyword>